<dbReference type="InterPro" id="IPR029063">
    <property type="entry name" value="SAM-dependent_MTases_sf"/>
</dbReference>
<evidence type="ECO:0000313" key="2">
    <source>
        <dbReference type="Proteomes" id="UP000293874"/>
    </source>
</evidence>
<accession>A0A4Q7N1K9</accession>
<dbReference type="GO" id="GO:0032259">
    <property type="term" value="P:methylation"/>
    <property type="evidence" value="ECO:0007669"/>
    <property type="project" value="UniProtKB-KW"/>
</dbReference>
<evidence type="ECO:0000313" key="1">
    <source>
        <dbReference type="EMBL" id="RZS75500.1"/>
    </source>
</evidence>
<dbReference type="OrthoDB" id="9791837at2"/>
<sequence length="226" mass="24856">MDQSSVILDSWHANAGNWIATIDNNEIESRSLVTNNAILQVISEYGPASILDIGCGEGWLTRALRAQGIDAAGVDAVDTLVTNAIEKGGAHYAVAGFREIANGSFELSEKMAAAVINFALLDEEDAANLMKNMDRILQNGGLLFVQTLHPFSMTGQEPYISGWKNGSWKGLKRDFAQPYQWYFRTMGDWVKLFIASGLTIREVREPLHPVNHHPASVIFVLSLKGH</sequence>
<keyword evidence="1" id="KW-0808">Transferase</keyword>
<keyword evidence="2" id="KW-1185">Reference proteome</keyword>
<dbReference type="Pfam" id="PF13489">
    <property type="entry name" value="Methyltransf_23"/>
    <property type="match status" value="1"/>
</dbReference>
<dbReference type="Gene3D" id="3.40.50.150">
    <property type="entry name" value="Vaccinia Virus protein VP39"/>
    <property type="match status" value="1"/>
</dbReference>
<comment type="caution">
    <text evidence="1">The sequence shown here is derived from an EMBL/GenBank/DDBJ whole genome shotgun (WGS) entry which is preliminary data.</text>
</comment>
<dbReference type="RefSeq" id="WP_130539866.1">
    <property type="nucleotide sequence ID" value="NZ_CP042431.1"/>
</dbReference>
<reference evidence="1 2" key="1">
    <citation type="submission" date="2019-02" db="EMBL/GenBank/DDBJ databases">
        <title>Genomic Encyclopedia of Type Strains, Phase IV (KMG-IV): sequencing the most valuable type-strain genomes for metagenomic binning, comparative biology and taxonomic classification.</title>
        <authorList>
            <person name="Goeker M."/>
        </authorList>
    </citation>
    <scope>NUCLEOTIDE SEQUENCE [LARGE SCALE GENOMIC DNA]</scope>
    <source>
        <strain evidence="1 2">DSM 18116</strain>
    </source>
</reference>
<dbReference type="Proteomes" id="UP000293874">
    <property type="component" value="Unassembled WGS sequence"/>
</dbReference>
<gene>
    <name evidence="1" type="ORF">EV199_1368</name>
</gene>
<name>A0A4Q7N1K9_9BACT</name>
<proteinExistence type="predicted"/>
<dbReference type="EMBL" id="SGXA01000001">
    <property type="protein sequence ID" value="RZS75500.1"/>
    <property type="molecule type" value="Genomic_DNA"/>
</dbReference>
<protein>
    <submittedName>
        <fullName evidence="1">Methyltransferase family protein</fullName>
    </submittedName>
</protein>
<dbReference type="GO" id="GO:0008168">
    <property type="term" value="F:methyltransferase activity"/>
    <property type="evidence" value="ECO:0007669"/>
    <property type="project" value="UniProtKB-KW"/>
</dbReference>
<dbReference type="SUPFAM" id="SSF53335">
    <property type="entry name" value="S-adenosyl-L-methionine-dependent methyltransferases"/>
    <property type="match status" value="1"/>
</dbReference>
<keyword evidence="1" id="KW-0489">Methyltransferase</keyword>
<organism evidence="1 2">
    <name type="scientific">Pseudobacter ginsenosidimutans</name>
    <dbReference type="NCBI Taxonomy" id="661488"/>
    <lineage>
        <taxon>Bacteria</taxon>
        <taxon>Pseudomonadati</taxon>
        <taxon>Bacteroidota</taxon>
        <taxon>Chitinophagia</taxon>
        <taxon>Chitinophagales</taxon>
        <taxon>Chitinophagaceae</taxon>
        <taxon>Pseudobacter</taxon>
    </lineage>
</organism>
<dbReference type="AlphaFoldDB" id="A0A4Q7N1K9"/>